<reference evidence="2" key="1">
    <citation type="submission" date="2020-07" db="EMBL/GenBank/DDBJ databases">
        <title>Genome sequence and genetic diversity analysis of an under-domesticated orphan crop, white fonio (Digitaria exilis).</title>
        <authorList>
            <person name="Bennetzen J.L."/>
            <person name="Chen S."/>
            <person name="Ma X."/>
            <person name="Wang X."/>
            <person name="Yssel A.E.J."/>
            <person name="Chaluvadi S.R."/>
            <person name="Johnson M."/>
            <person name="Gangashetty P."/>
            <person name="Hamidou F."/>
            <person name="Sanogo M.D."/>
            <person name="Zwaenepoel A."/>
            <person name="Wallace J."/>
            <person name="Van De Peer Y."/>
            <person name="Van Deynze A."/>
        </authorList>
    </citation>
    <scope>NUCLEOTIDE SEQUENCE</scope>
    <source>
        <tissue evidence="2">Leaves</tissue>
    </source>
</reference>
<dbReference type="AlphaFoldDB" id="A0A835C1K7"/>
<comment type="caution">
    <text evidence="2">The sequence shown here is derived from an EMBL/GenBank/DDBJ whole genome shotgun (WGS) entry which is preliminary data.</text>
</comment>
<accession>A0A835C1K7</accession>
<dbReference type="GO" id="GO:0009507">
    <property type="term" value="C:chloroplast"/>
    <property type="evidence" value="ECO:0007669"/>
    <property type="project" value="TreeGrafter"/>
</dbReference>
<dbReference type="PANTHER" id="PTHR36398">
    <property type="entry name" value="PLASMA MEMBRANE FUSION PROTEIN"/>
    <property type="match status" value="1"/>
</dbReference>
<proteinExistence type="predicted"/>
<dbReference type="Proteomes" id="UP000636709">
    <property type="component" value="Unassembled WGS sequence"/>
</dbReference>
<sequence length="305" mass="32323">MRAIHSLAALPPGPPPARPPLRRGTVAASATHLRVSSLLQPPPPAPPSLASRRAAILAALVLAAAPARPDAAAAFSLGIRAAASLPFSTPFSKMHWPGLSLALLPLPVSLARCSGTEGAAAGAEEEVGVLPPRAHRRLPRHPRQGPSSPRNCCRANAASPDASAEIAEEVRGRIGAAGRDCVPRQRNSIVAFQSKTGVEVCTFSLILNNAASLLTKKDPLKVEADSKLGELIQYVYRYLAFGEAYLERILNGLLFFCRSFSDLGTVVENSNFELIGDRETMKDGLLNTISALDKFEQSVKDCLGV</sequence>
<keyword evidence="3" id="KW-1185">Reference proteome</keyword>
<organism evidence="2 3">
    <name type="scientific">Digitaria exilis</name>
    <dbReference type="NCBI Taxonomy" id="1010633"/>
    <lineage>
        <taxon>Eukaryota</taxon>
        <taxon>Viridiplantae</taxon>
        <taxon>Streptophyta</taxon>
        <taxon>Embryophyta</taxon>
        <taxon>Tracheophyta</taxon>
        <taxon>Spermatophyta</taxon>
        <taxon>Magnoliopsida</taxon>
        <taxon>Liliopsida</taxon>
        <taxon>Poales</taxon>
        <taxon>Poaceae</taxon>
        <taxon>PACMAD clade</taxon>
        <taxon>Panicoideae</taxon>
        <taxon>Panicodae</taxon>
        <taxon>Paniceae</taxon>
        <taxon>Anthephorinae</taxon>
        <taxon>Digitaria</taxon>
    </lineage>
</organism>
<evidence type="ECO:0000313" key="2">
    <source>
        <dbReference type="EMBL" id="KAF8709943.1"/>
    </source>
</evidence>
<gene>
    <name evidence="2" type="ORF">HU200_029663</name>
</gene>
<protein>
    <submittedName>
        <fullName evidence="2">Uncharacterized protein</fullName>
    </submittedName>
</protein>
<dbReference type="OrthoDB" id="1895912at2759"/>
<feature type="region of interest" description="Disordered" evidence="1">
    <location>
        <begin position="1"/>
        <end position="23"/>
    </location>
</feature>
<feature type="region of interest" description="Disordered" evidence="1">
    <location>
        <begin position="135"/>
        <end position="159"/>
    </location>
</feature>
<evidence type="ECO:0000313" key="3">
    <source>
        <dbReference type="Proteomes" id="UP000636709"/>
    </source>
</evidence>
<dbReference type="PANTHER" id="PTHR36398:SF1">
    <property type="entry name" value="PLASMA MEMBRANE FUSION PROTEIN"/>
    <property type="match status" value="1"/>
</dbReference>
<evidence type="ECO:0000256" key="1">
    <source>
        <dbReference type="SAM" id="MobiDB-lite"/>
    </source>
</evidence>
<name>A0A835C1K7_9POAL</name>
<dbReference type="EMBL" id="JACEFO010001754">
    <property type="protein sequence ID" value="KAF8709943.1"/>
    <property type="molecule type" value="Genomic_DNA"/>
</dbReference>